<keyword evidence="5" id="KW-0902">Two-component regulatory system</keyword>
<accession>A0A162M5U1</accession>
<dbReference type="Proteomes" id="UP000075737">
    <property type="component" value="Unassembled WGS sequence"/>
</dbReference>
<feature type="transmembrane region" description="Helical" evidence="6">
    <location>
        <begin position="160"/>
        <end position="182"/>
    </location>
</feature>
<keyword evidence="8" id="KW-0808">Transferase</keyword>
<dbReference type="PROSITE" id="PS50109">
    <property type="entry name" value="HIS_KIN"/>
    <property type="match status" value="1"/>
</dbReference>
<keyword evidence="6" id="KW-0812">Transmembrane</keyword>
<keyword evidence="3" id="KW-0597">Phosphoprotein</keyword>
<dbReference type="InterPro" id="IPR005467">
    <property type="entry name" value="His_kinase_dom"/>
</dbReference>
<dbReference type="CDD" id="cd00075">
    <property type="entry name" value="HATPase"/>
    <property type="match status" value="1"/>
</dbReference>
<feature type="transmembrane region" description="Helical" evidence="6">
    <location>
        <begin position="20"/>
        <end position="40"/>
    </location>
</feature>
<keyword evidence="6" id="KW-1133">Transmembrane helix</keyword>
<feature type="domain" description="Histidine kinase" evidence="7">
    <location>
        <begin position="227"/>
        <end position="436"/>
    </location>
</feature>
<dbReference type="GO" id="GO:0000155">
    <property type="term" value="F:phosphorelay sensor kinase activity"/>
    <property type="evidence" value="ECO:0007669"/>
    <property type="project" value="TreeGrafter"/>
</dbReference>
<evidence type="ECO:0000256" key="1">
    <source>
        <dbReference type="ARBA" id="ARBA00000085"/>
    </source>
</evidence>
<name>A0A162M5U1_9FIRM</name>
<evidence type="ECO:0000256" key="5">
    <source>
        <dbReference type="ARBA" id="ARBA00023012"/>
    </source>
</evidence>
<dbReference type="PRINTS" id="PR00344">
    <property type="entry name" value="BCTRLSENSOR"/>
</dbReference>
<dbReference type="EC" id="2.7.13.3" evidence="2"/>
<dbReference type="PANTHER" id="PTHR43547:SF10">
    <property type="entry name" value="SENSOR HISTIDINE KINASE DCUS"/>
    <property type="match status" value="1"/>
</dbReference>
<keyword evidence="6" id="KW-0472">Membrane</keyword>
<evidence type="ECO:0000256" key="6">
    <source>
        <dbReference type="SAM" id="Phobius"/>
    </source>
</evidence>
<dbReference type="SMART" id="SM00387">
    <property type="entry name" value="HATPase_c"/>
    <property type="match status" value="1"/>
</dbReference>
<feature type="transmembrane region" description="Helical" evidence="6">
    <location>
        <begin position="100"/>
        <end position="118"/>
    </location>
</feature>
<feature type="transmembrane region" description="Helical" evidence="6">
    <location>
        <begin position="130"/>
        <end position="148"/>
    </location>
</feature>
<evidence type="ECO:0000313" key="9">
    <source>
        <dbReference type="Proteomes" id="UP000075737"/>
    </source>
</evidence>
<dbReference type="Gene3D" id="3.30.565.10">
    <property type="entry name" value="Histidine kinase-like ATPase, C-terminal domain"/>
    <property type="match status" value="1"/>
</dbReference>
<comment type="caution">
    <text evidence="8">The sequence shown here is derived from an EMBL/GenBank/DDBJ whole genome shotgun (WGS) entry which is preliminary data.</text>
</comment>
<reference evidence="8 9" key="1">
    <citation type="submission" date="2015-12" db="EMBL/GenBank/DDBJ databases">
        <title>Draft genome of Thermovenabulum gondwanense isolated from a red thermophilic microbial mat colonisisng an outflow channel of a bore well.</title>
        <authorList>
            <person name="Patel B.K."/>
        </authorList>
    </citation>
    <scope>NUCLEOTIDE SEQUENCE [LARGE SCALE GENOMIC DNA]</scope>
    <source>
        <strain evidence="8 9">R270</strain>
    </source>
</reference>
<feature type="transmembrane region" description="Helical" evidence="6">
    <location>
        <begin position="46"/>
        <end position="62"/>
    </location>
</feature>
<dbReference type="InterPro" id="IPR003594">
    <property type="entry name" value="HATPase_dom"/>
</dbReference>
<evidence type="ECO:0000313" key="8">
    <source>
        <dbReference type="EMBL" id="KYO64138.1"/>
    </source>
</evidence>
<dbReference type="EMBL" id="LOHZ01000044">
    <property type="protein sequence ID" value="KYO64138.1"/>
    <property type="molecule type" value="Genomic_DNA"/>
</dbReference>
<dbReference type="InterPro" id="IPR036890">
    <property type="entry name" value="HATPase_C_sf"/>
</dbReference>
<dbReference type="Pfam" id="PF02518">
    <property type="entry name" value="HATPase_c"/>
    <property type="match status" value="1"/>
</dbReference>
<keyword evidence="4 8" id="KW-0418">Kinase</keyword>
<keyword evidence="9" id="KW-1185">Reference proteome</keyword>
<evidence type="ECO:0000256" key="2">
    <source>
        <dbReference type="ARBA" id="ARBA00012438"/>
    </source>
</evidence>
<dbReference type="RefSeq" id="WP_245641387.1">
    <property type="nucleotide sequence ID" value="NZ_LOHZ01000044.1"/>
</dbReference>
<gene>
    <name evidence="8" type="primary">glnK</name>
    <name evidence="8" type="ORF">ATZ99_21690</name>
</gene>
<dbReference type="STRING" id="520767.ATZ99_21690"/>
<organism evidence="8 9">
    <name type="scientific">Thermovenabulum gondwanense</name>
    <dbReference type="NCBI Taxonomy" id="520767"/>
    <lineage>
        <taxon>Bacteria</taxon>
        <taxon>Bacillati</taxon>
        <taxon>Bacillota</taxon>
        <taxon>Clostridia</taxon>
        <taxon>Thermosediminibacterales</taxon>
        <taxon>Thermosediminibacteraceae</taxon>
        <taxon>Thermovenabulum</taxon>
    </lineage>
</organism>
<feature type="transmembrane region" description="Helical" evidence="6">
    <location>
        <begin position="69"/>
        <end position="88"/>
    </location>
</feature>
<dbReference type="InterPro" id="IPR004358">
    <property type="entry name" value="Sig_transdc_His_kin-like_C"/>
</dbReference>
<sequence length="451" mass="52045">MKKAQEGFFAEKMIKTIIQYKKELLIAGWLTAILGEVYFYPFGTPFRFTIGVVGISFLILYFKDIEEMLLILFAGVTVFVFRVILGILVKGFSIEVAVQVHFPAMMFYFAYGIILRLMKIRDLITLPVNFVAAMSLADITGNIVELMIRRELSLKYFQEIFTFLVGVGILRAIITFSLYWLLERYKNIALKEEHERRYAELLDLLSQLKAELVYLKKSTMDLENAMKESYEIYNKLGGQVSGEEIFRIKKRALNLAKEIHEIKKDYLRISSGFSQIIPDEEKDGMSLNSLFDVIKINTERWMKTYDKKIQLKLRYNKNFIIKNYFVFLSIIGNLISNALDAVDNERGIINVSVNLDENNNKIFITVSDNGYGIDKKDLPFIFDPGFSTKMLENGELSTGLGLTHVKNLVEEMEGKVEVKTARQKGTTFFIEIPYDERYFSRIKKESGSFGV</sequence>
<dbReference type="PANTHER" id="PTHR43547">
    <property type="entry name" value="TWO-COMPONENT HISTIDINE KINASE"/>
    <property type="match status" value="1"/>
</dbReference>
<evidence type="ECO:0000259" key="7">
    <source>
        <dbReference type="PROSITE" id="PS50109"/>
    </source>
</evidence>
<dbReference type="SUPFAM" id="SSF55874">
    <property type="entry name" value="ATPase domain of HSP90 chaperone/DNA topoisomerase II/histidine kinase"/>
    <property type="match status" value="1"/>
</dbReference>
<proteinExistence type="predicted"/>
<comment type="catalytic activity">
    <reaction evidence="1">
        <text>ATP + protein L-histidine = ADP + protein N-phospho-L-histidine.</text>
        <dbReference type="EC" id="2.7.13.3"/>
    </reaction>
</comment>
<evidence type="ECO:0000256" key="4">
    <source>
        <dbReference type="ARBA" id="ARBA00022777"/>
    </source>
</evidence>
<evidence type="ECO:0000256" key="3">
    <source>
        <dbReference type="ARBA" id="ARBA00022553"/>
    </source>
</evidence>
<protein>
    <recommendedName>
        <fullName evidence="2">histidine kinase</fullName>
        <ecNumber evidence="2">2.7.13.3</ecNumber>
    </recommendedName>
</protein>
<dbReference type="AlphaFoldDB" id="A0A162M5U1"/>